<dbReference type="NCBIfam" id="TIGR00678">
    <property type="entry name" value="holB"/>
    <property type="match status" value="1"/>
</dbReference>
<evidence type="ECO:0000256" key="2">
    <source>
        <dbReference type="ARBA" id="ARBA00014363"/>
    </source>
</evidence>
<dbReference type="SUPFAM" id="SSF52540">
    <property type="entry name" value="P-loop containing nucleoside triphosphate hydrolases"/>
    <property type="match status" value="1"/>
</dbReference>
<evidence type="ECO:0000256" key="4">
    <source>
        <dbReference type="ARBA" id="ARBA00022695"/>
    </source>
</evidence>
<dbReference type="InterPro" id="IPR050238">
    <property type="entry name" value="DNA_Rep/Repair_Clamp_Loader"/>
</dbReference>
<keyword evidence="3 9" id="KW-0808">Transferase</keyword>
<dbReference type="GO" id="GO:0003887">
    <property type="term" value="F:DNA-directed DNA polymerase activity"/>
    <property type="evidence" value="ECO:0007669"/>
    <property type="project" value="UniProtKB-KW"/>
</dbReference>
<dbReference type="EC" id="2.7.7.7" evidence="1"/>
<dbReference type="EMBL" id="NDHY01000002">
    <property type="protein sequence ID" value="RII00781.1"/>
    <property type="molecule type" value="Genomic_DNA"/>
</dbReference>
<dbReference type="InterPro" id="IPR015199">
    <property type="entry name" value="DNA_pol_III_delta_C"/>
</dbReference>
<dbReference type="InterPro" id="IPR004622">
    <property type="entry name" value="DNA_pol_HolB"/>
</dbReference>
<organism evidence="9 10">
    <name type="scientific">candidate division NPL-UPA2 bacterium Unc8</name>
    <dbReference type="NCBI Taxonomy" id="1980939"/>
    <lineage>
        <taxon>Bacteria</taxon>
    </lineage>
</organism>
<dbReference type="GO" id="GO:0008408">
    <property type="term" value="F:3'-5' exonuclease activity"/>
    <property type="evidence" value="ECO:0007669"/>
    <property type="project" value="InterPro"/>
</dbReference>
<dbReference type="GO" id="GO:0006261">
    <property type="term" value="P:DNA-templated DNA replication"/>
    <property type="evidence" value="ECO:0007669"/>
    <property type="project" value="TreeGrafter"/>
</dbReference>
<comment type="catalytic activity">
    <reaction evidence="7">
        <text>DNA(n) + a 2'-deoxyribonucleoside 5'-triphosphate = DNA(n+1) + diphosphate</text>
        <dbReference type="Rhea" id="RHEA:22508"/>
        <dbReference type="Rhea" id="RHEA-COMP:17339"/>
        <dbReference type="Rhea" id="RHEA-COMP:17340"/>
        <dbReference type="ChEBI" id="CHEBI:33019"/>
        <dbReference type="ChEBI" id="CHEBI:61560"/>
        <dbReference type="ChEBI" id="CHEBI:173112"/>
        <dbReference type="EC" id="2.7.7.7"/>
    </reaction>
</comment>
<dbReference type="Pfam" id="PF09115">
    <property type="entry name" value="DNApol3-delta_C"/>
    <property type="match status" value="1"/>
</dbReference>
<dbReference type="GO" id="GO:0009360">
    <property type="term" value="C:DNA polymerase III complex"/>
    <property type="evidence" value="ECO:0007669"/>
    <property type="project" value="InterPro"/>
</dbReference>
<dbReference type="AlphaFoldDB" id="A0A399FX77"/>
<dbReference type="Gene3D" id="3.40.50.300">
    <property type="entry name" value="P-loop containing nucleotide triphosphate hydrolases"/>
    <property type="match status" value="1"/>
</dbReference>
<accession>A0A399FX77</accession>
<dbReference type="PANTHER" id="PTHR11669:SF8">
    <property type="entry name" value="DNA POLYMERASE III SUBUNIT DELTA"/>
    <property type="match status" value="1"/>
</dbReference>
<comment type="caution">
    <text evidence="9">The sequence shown here is derived from an EMBL/GenBank/DDBJ whole genome shotgun (WGS) entry which is preliminary data.</text>
</comment>
<keyword evidence="4 9" id="KW-0548">Nucleotidyltransferase</keyword>
<proteinExistence type="predicted"/>
<evidence type="ECO:0000313" key="10">
    <source>
        <dbReference type="Proteomes" id="UP000266287"/>
    </source>
</evidence>
<evidence type="ECO:0000256" key="6">
    <source>
        <dbReference type="ARBA" id="ARBA00022932"/>
    </source>
</evidence>
<protein>
    <recommendedName>
        <fullName evidence="2">DNA polymerase III subunit delta'</fullName>
        <ecNumber evidence="1">2.7.7.7</ecNumber>
    </recommendedName>
</protein>
<keyword evidence="6" id="KW-0239">DNA-directed DNA polymerase</keyword>
<reference evidence="9 10" key="1">
    <citation type="submission" date="2018-08" db="EMBL/GenBank/DDBJ databases">
        <title>Draft genome of candidate division NPL-UPA2 bacterium Unc8 that adapted to ultra-basic serpentinizing groundwater.</title>
        <authorList>
            <person name="Ishii S."/>
            <person name="Suzuki S."/>
            <person name="Nealson K.H."/>
        </authorList>
    </citation>
    <scope>NUCLEOTIDE SEQUENCE [LARGE SCALE GENOMIC DNA]</scope>
    <source>
        <strain evidence="9">Unc8</strain>
    </source>
</reference>
<dbReference type="InterPro" id="IPR027417">
    <property type="entry name" value="P-loop_NTPase"/>
</dbReference>
<dbReference type="GO" id="GO:0003677">
    <property type="term" value="F:DNA binding"/>
    <property type="evidence" value="ECO:0007669"/>
    <property type="project" value="InterPro"/>
</dbReference>
<feature type="domain" description="DNA polymerase III delta subunit C-terminal" evidence="8">
    <location>
        <begin position="258"/>
        <end position="334"/>
    </location>
</feature>
<keyword evidence="5" id="KW-0235">DNA replication</keyword>
<evidence type="ECO:0000256" key="1">
    <source>
        <dbReference type="ARBA" id="ARBA00012417"/>
    </source>
</evidence>
<dbReference type="PANTHER" id="PTHR11669">
    <property type="entry name" value="REPLICATION FACTOR C / DNA POLYMERASE III GAMMA-TAU SUBUNIT"/>
    <property type="match status" value="1"/>
</dbReference>
<evidence type="ECO:0000259" key="8">
    <source>
        <dbReference type="Pfam" id="PF09115"/>
    </source>
</evidence>
<name>A0A399FX77_UNCN2</name>
<evidence type="ECO:0000256" key="3">
    <source>
        <dbReference type="ARBA" id="ARBA00022679"/>
    </source>
</evidence>
<sequence>MPFTDIIGQKQVIRMLRNSLRQARLPHALLFAGPEGVDRHLTAKILAQAINCEREHTDACGDCPSCLRIERHSYPDVSWLEPSGASRQIGIDSIRQLRHNISLKSAGKGKVYIISEADRMTTDASNALLKTLEEPPENSVLILITSSPEHLFPTVTSRCQMMKFFPLRGKKVEEKVCKEERAKMLGILDMASFGATSGKAIEMAARVMEITDCFKKEMEGKAAKEVSDLTEVLGATAVKEIKKKLTADISGKVRAKLLRMLDIVLSWYRDIFVLKAGGEEFLINPDRRRELERAGKSFSTSSLIRIMEEIEKTKEVIDRNVSPRLAIEVMMIRIIEELKQ</sequence>
<gene>
    <name evidence="9" type="primary">holB</name>
    <name evidence="9" type="ORF">B9J77_01855</name>
</gene>
<dbReference type="Pfam" id="PF13177">
    <property type="entry name" value="DNA_pol3_delta2"/>
    <property type="match status" value="1"/>
</dbReference>
<evidence type="ECO:0000256" key="7">
    <source>
        <dbReference type="ARBA" id="ARBA00049244"/>
    </source>
</evidence>
<dbReference type="Proteomes" id="UP000266287">
    <property type="component" value="Unassembled WGS sequence"/>
</dbReference>
<evidence type="ECO:0000313" key="9">
    <source>
        <dbReference type="EMBL" id="RII00781.1"/>
    </source>
</evidence>
<evidence type="ECO:0000256" key="5">
    <source>
        <dbReference type="ARBA" id="ARBA00022705"/>
    </source>
</evidence>